<dbReference type="Proteomes" id="UP001302349">
    <property type="component" value="Chromosome"/>
</dbReference>
<evidence type="ECO:0000313" key="2">
    <source>
        <dbReference type="Proteomes" id="UP001302349"/>
    </source>
</evidence>
<sequence>MRAPFNEMDKYNKLIIEKPIVISNTDAIRGIVREWGGSPTNDLGVPTYNVFLTDGPTVIEKIMVNESLTSLITRQGNYAFDQNLLFKHQSFIDELEWVSIEMPDVTEAKKLLLNLRVNNFFLPEFIRPNSAFTDYSGEMTIETKRLDDIDQLESRIASDFGIKSVFVHSTNQIGEDSVSVNLWTAVNPSVGVSNNYKVSSAWKEFTDVEFNIGGCTADSVQSTIMRLGLNAIVR</sequence>
<proteinExistence type="predicted"/>
<keyword evidence="2" id="KW-1185">Reference proteome</keyword>
<dbReference type="EMBL" id="CP136051">
    <property type="protein sequence ID" value="WOK04539.1"/>
    <property type="molecule type" value="Genomic_DNA"/>
</dbReference>
<gene>
    <name evidence="1" type="ORF">RT717_15770</name>
</gene>
<name>A0ABZ0IJ43_9BACT</name>
<dbReference type="RefSeq" id="WP_317487346.1">
    <property type="nucleotide sequence ID" value="NZ_CP136051.1"/>
</dbReference>
<organism evidence="1 2">
    <name type="scientific">Imperialibacter roseus</name>
    <dbReference type="NCBI Taxonomy" id="1324217"/>
    <lineage>
        <taxon>Bacteria</taxon>
        <taxon>Pseudomonadati</taxon>
        <taxon>Bacteroidota</taxon>
        <taxon>Cytophagia</taxon>
        <taxon>Cytophagales</taxon>
        <taxon>Flammeovirgaceae</taxon>
        <taxon>Imperialibacter</taxon>
    </lineage>
</organism>
<accession>A0ABZ0IJ43</accession>
<reference evidence="1 2" key="1">
    <citation type="journal article" date="2023" name="Microbiol. Resour. Announc.">
        <title>Complete Genome Sequence of Imperialibacter roseus strain P4T.</title>
        <authorList>
            <person name="Tizabi D.R."/>
            <person name="Bachvaroff T."/>
            <person name="Hill R.T."/>
        </authorList>
    </citation>
    <scope>NUCLEOTIDE SEQUENCE [LARGE SCALE GENOMIC DNA]</scope>
    <source>
        <strain evidence="1 2">P4T</strain>
    </source>
</reference>
<evidence type="ECO:0000313" key="1">
    <source>
        <dbReference type="EMBL" id="WOK04539.1"/>
    </source>
</evidence>
<protein>
    <submittedName>
        <fullName evidence="1">Uncharacterized protein</fullName>
    </submittedName>
</protein>